<dbReference type="SUPFAM" id="SSF143120">
    <property type="entry name" value="YefM-like"/>
    <property type="match status" value="1"/>
</dbReference>
<reference evidence="3 4" key="1">
    <citation type="submission" date="2019-07" db="EMBL/GenBank/DDBJ databases">
        <title>Full genome sequence of Humibacter sp. WJ7-1.</title>
        <authorList>
            <person name="Im W.-T."/>
        </authorList>
    </citation>
    <scope>NUCLEOTIDE SEQUENCE [LARGE SCALE GENOMIC DNA]</scope>
    <source>
        <strain evidence="3 4">WJ7-1</strain>
    </source>
</reference>
<name>A0A5B8M6V5_9MICO</name>
<dbReference type="InterPro" id="IPR036165">
    <property type="entry name" value="YefM-like_sf"/>
</dbReference>
<dbReference type="OrthoDB" id="557859at2"/>
<proteinExistence type="inferred from homology"/>
<dbReference type="Proteomes" id="UP000320216">
    <property type="component" value="Chromosome"/>
</dbReference>
<comment type="function">
    <text evidence="2">Antitoxin component of a type II toxin-antitoxin (TA) system.</text>
</comment>
<gene>
    <name evidence="3" type="ORF">FPZ11_17500</name>
</gene>
<dbReference type="Gene3D" id="3.40.1620.10">
    <property type="entry name" value="YefM-like domain"/>
    <property type="match status" value="1"/>
</dbReference>
<dbReference type="Pfam" id="PF02604">
    <property type="entry name" value="PhdYeFM_antitox"/>
    <property type="match status" value="1"/>
</dbReference>
<evidence type="ECO:0000313" key="4">
    <source>
        <dbReference type="Proteomes" id="UP000320216"/>
    </source>
</evidence>
<comment type="similarity">
    <text evidence="1 2">Belongs to the phD/YefM antitoxin family.</text>
</comment>
<organism evidence="3 4">
    <name type="scientific">Humibacter ginsenosidimutans</name>
    <dbReference type="NCBI Taxonomy" id="2599293"/>
    <lineage>
        <taxon>Bacteria</taxon>
        <taxon>Bacillati</taxon>
        <taxon>Actinomycetota</taxon>
        <taxon>Actinomycetes</taxon>
        <taxon>Micrococcales</taxon>
        <taxon>Microbacteriaceae</taxon>
        <taxon>Humibacter</taxon>
    </lineage>
</organism>
<evidence type="ECO:0000256" key="2">
    <source>
        <dbReference type="RuleBase" id="RU362080"/>
    </source>
</evidence>
<evidence type="ECO:0000313" key="3">
    <source>
        <dbReference type="EMBL" id="QDZ16307.1"/>
    </source>
</evidence>
<dbReference type="InterPro" id="IPR006442">
    <property type="entry name" value="Antitoxin_Phd/YefM"/>
</dbReference>
<keyword evidence="4" id="KW-1185">Reference proteome</keyword>
<dbReference type="InterPro" id="IPR051416">
    <property type="entry name" value="phD-YefM_TA_antitoxins"/>
</dbReference>
<sequence>MDVGIRDLRNGLSRHLDAVKAGEVITVTEHGHPIARITPIDAPSPLDRLIAEGRVTPARVPRAELPEPVKIEGTVSDLIADQRR</sequence>
<dbReference type="PANTHER" id="PTHR35377">
    <property type="entry name" value="ANTITOXIN VAPB49-RELATED-RELATED"/>
    <property type="match status" value="1"/>
</dbReference>
<dbReference type="NCBIfam" id="TIGR01552">
    <property type="entry name" value="phd_fam"/>
    <property type="match status" value="1"/>
</dbReference>
<dbReference type="EMBL" id="CP042305">
    <property type="protein sequence ID" value="QDZ16307.1"/>
    <property type="molecule type" value="Genomic_DNA"/>
</dbReference>
<accession>A0A5B8M6V5</accession>
<evidence type="ECO:0000256" key="1">
    <source>
        <dbReference type="ARBA" id="ARBA00009981"/>
    </source>
</evidence>
<dbReference type="KEGG" id="huw:FPZ11_17500"/>
<dbReference type="AlphaFoldDB" id="A0A5B8M6V5"/>
<protein>
    <recommendedName>
        <fullName evidence="2">Antitoxin</fullName>
    </recommendedName>
</protein>
<dbReference type="RefSeq" id="WP_146322311.1">
    <property type="nucleotide sequence ID" value="NZ_CP042305.1"/>
</dbReference>